<proteinExistence type="predicted"/>
<comment type="caution">
    <text evidence="4">The sequence shown here is derived from an EMBL/GenBank/DDBJ whole genome shotgun (WGS) entry which is preliminary data.</text>
</comment>
<dbReference type="GO" id="GO:0005634">
    <property type="term" value="C:nucleus"/>
    <property type="evidence" value="ECO:0007669"/>
    <property type="project" value="UniProtKB-SubCell"/>
</dbReference>
<dbReference type="Pfam" id="PF03221">
    <property type="entry name" value="HTH_Tnp_Tc5"/>
    <property type="match status" value="1"/>
</dbReference>
<dbReference type="PANTHER" id="PTHR19303:SF73">
    <property type="entry name" value="PROTEIN PDC2"/>
    <property type="match status" value="1"/>
</dbReference>
<dbReference type="AlphaFoldDB" id="A0A4Y2MG64"/>
<dbReference type="PROSITE" id="PS51253">
    <property type="entry name" value="HTH_CENPB"/>
    <property type="match status" value="1"/>
</dbReference>
<feature type="domain" description="HTH CENPB-type" evidence="3">
    <location>
        <begin position="1"/>
        <end position="49"/>
    </location>
</feature>
<dbReference type="GO" id="GO:0003677">
    <property type="term" value="F:DNA binding"/>
    <property type="evidence" value="ECO:0007669"/>
    <property type="project" value="UniProtKB-KW"/>
</dbReference>
<comment type="subcellular location">
    <subcellularLocation>
        <location evidence="1">Nucleus</location>
    </subcellularLocation>
</comment>
<organism evidence="4 5">
    <name type="scientific">Araneus ventricosus</name>
    <name type="common">Orbweaver spider</name>
    <name type="synonym">Epeira ventricosa</name>
    <dbReference type="NCBI Taxonomy" id="182803"/>
    <lineage>
        <taxon>Eukaryota</taxon>
        <taxon>Metazoa</taxon>
        <taxon>Ecdysozoa</taxon>
        <taxon>Arthropoda</taxon>
        <taxon>Chelicerata</taxon>
        <taxon>Arachnida</taxon>
        <taxon>Araneae</taxon>
        <taxon>Araneomorphae</taxon>
        <taxon>Entelegynae</taxon>
        <taxon>Araneoidea</taxon>
        <taxon>Araneidae</taxon>
        <taxon>Araneus</taxon>
    </lineage>
</organism>
<evidence type="ECO:0000259" key="3">
    <source>
        <dbReference type="PROSITE" id="PS51253"/>
    </source>
</evidence>
<dbReference type="SUPFAM" id="SSF46689">
    <property type="entry name" value="Homeodomain-like"/>
    <property type="match status" value="1"/>
</dbReference>
<dbReference type="InterPro" id="IPR006600">
    <property type="entry name" value="HTH_CenpB_DNA-bd_dom"/>
</dbReference>
<name>A0A4Y2MG64_ARAVE</name>
<evidence type="ECO:0000256" key="2">
    <source>
        <dbReference type="ARBA" id="ARBA00023125"/>
    </source>
</evidence>
<dbReference type="InterPro" id="IPR050863">
    <property type="entry name" value="CenT-Element_Derived"/>
</dbReference>
<dbReference type="Gene3D" id="1.10.10.60">
    <property type="entry name" value="Homeodomain-like"/>
    <property type="match status" value="1"/>
</dbReference>
<reference evidence="4 5" key="1">
    <citation type="journal article" date="2019" name="Sci. Rep.">
        <title>Orb-weaving spider Araneus ventricosus genome elucidates the spidroin gene catalogue.</title>
        <authorList>
            <person name="Kono N."/>
            <person name="Nakamura H."/>
            <person name="Ohtoshi R."/>
            <person name="Moran D.A.P."/>
            <person name="Shinohara A."/>
            <person name="Yoshida Y."/>
            <person name="Fujiwara M."/>
            <person name="Mori M."/>
            <person name="Tomita M."/>
            <person name="Arakawa K."/>
        </authorList>
    </citation>
    <scope>NUCLEOTIDE SEQUENCE [LARGE SCALE GENOMIC DNA]</scope>
</reference>
<dbReference type="Proteomes" id="UP000499080">
    <property type="component" value="Unassembled WGS sequence"/>
</dbReference>
<dbReference type="PANTHER" id="PTHR19303">
    <property type="entry name" value="TRANSPOSON"/>
    <property type="match status" value="1"/>
</dbReference>
<dbReference type="InterPro" id="IPR009057">
    <property type="entry name" value="Homeodomain-like_sf"/>
</dbReference>
<protein>
    <recommendedName>
        <fullName evidence="3">HTH CENPB-type domain-containing protein</fullName>
    </recommendedName>
</protein>
<dbReference type="EMBL" id="BGPR01007263">
    <property type="protein sequence ID" value="GBN25589.1"/>
    <property type="molecule type" value="Genomic_DNA"/>
</dbReference>
<evidence type="ECO:0000313" key="5">
    <source>
        <dbReference type="Proteomes" id="UP000499080"/>
    </source>
</evidence>
<keyword evidence="2" id="KW-0238">DNA-binding</keyword>
<accession>A0A4Y2MG64</accession>
<keyword evidence="5" id="KW-1185">Reference proteome</keyword>
<evidence type="ECO:0000256" key="1">
    <source>
        <dbReference type="ARBA" id="ARBA00004123"/>
    </source>
</evidence>
<dbReference type="OrthoDB" id="5875523at2759"/>
<evidence type="ECO:0000313" key="4">
    <source>
        <dbReference type="EMBL" id="GBN25589.1"/>
    </source>
</evidence>
<sequence length="193" mass="22423">MRDKNIPISGPFIIEKALQFAKALGYDEFQVSNGWLEKFERRHGFMAKVISGESKGVDDNDSENLITETLKIKIDQILKEDEESRGFILREHFPLIDDDCELTEDELLDIEEYEFTKETIENSIKGMKRGGAPVCDGWTTELAQECYFIDSESFTEVLNTCFRYGFLPENEKIAGYFDPQRREDLKCYKSRID</sequence>
<gene>
    <name evidence="4" type="ORF">AVEN_161819_1</name>
</gene>